<dbReference type="InterPro" id="IPR001173">
    <property type="entry name" value="Glyco_trans_2-like"/>
</dbReference>
<dbReference type="InterPro" id="IPR029044">
    <property type="entry name" value="Nucleotide-diphossugar_trans"/>
</dbReference>
<feature type="domain" description="Glycosyltransferase 2-like" evidence="2">
    <location>
        <begin position="45"/>
        <end position="201"/>
    </location>
</feature>
<dbReference type="Gene3D" id="3.90.550.10">
    <property type="entry name" value="Spore Coat Polysaccharide Biosynthesis Protein SpsA, Chain A"/>
    <property type="match status" value="1"/>
</dbReference>
<dbReference type="STRING" id="229919.GCA_001050195_02467"/>
<comment type="caution">
    <text evidence="3">The sequence shown here is derived from an EMBL/GenBank/DDBJ whole genome shotgun (WGS) entry which is preliminary data.</text>
</comment>
<gene>
    <name evidence="3" type="ORF">DEQ80_02190</name>
</gene>
<evidence type="ECO:0000259" key="2">
    <source>
        <dbReference type="Pfam" id="PF00535"/>
    </source>
</evidence>
<dbReference type="Pfam" id="PF00535">
    <property type="entry name" value="Glycos_transf_2"/>
    <property type="match status" value="1"/>
</dbReference>
<accession>A0A3D1JEH1</accession>
<reference evidence="3 4" key="1">
    <citation type="journal article" date="2018" name="Nat. Biotechnol.">
        <title>A standardized bacterial taxonomy based on genome phylogeny substantially revises the tree of life.</title>
        <authorList>
            <person name="Parks D.H."/>
            <person name="Chuvochina M."/>
            <person name="Waite D.W."/>
            <person name="Rinke C."/>
            <person name="Skarshewski A."/>
            <person name="Chaumeil P.A."/>
            <person name="Hugenholtz P."/>
        </authorList>
    </citation>
    <scope>NUCLEOTIDE SEQUENCE [LARGE SCALE GENOMIC DNA]</scope>
    <source>
        <strain evidence="3">UBA8781</strain>
    </source>
</reference>
<feature type="transmembrane region" description="Helical" evidence="1">
    <location>
        <begin position="311"/>
        <end position="329"/>
    </location>
</feature>
<evidence type="ECO:0000256" key="1">
    <source>
        <dbReference type="SAM" id="Phobius"/>
    </source>
</evidence>
<keyword evidence="1" id="KW-1133">Transmembrane helix</keyword>
<protein>
    <submittedName>
        <fullName evidence="3">Glycosyl transferase family 2</fullName>
    </submittedName>
</protein>
<dbReference type="InterPro" id="IPR050834">
    <property type="entry name" value="Glycosyltransf_2"/>
</dbReference>
<dbReference type="Proteomes" id="UP000264141">
    <property type="component" value="Unassembled WGS sequence"/>
</dbReference>
<keyword evidence="3" id="KW-0808">Transferase</keyword>
<keyword evidence="1" id="KW-0812">Transmembrane</keyword>
<keyword evidence="1" id="KW-0472">Membrane</keyword>
<dbReference type="SUPFAM" id="SSF53448">
    <property type="entry name" value="Nucleotide-diphospho-sugar transferases"/>
    <property type="match status" value="1"/>
</dbReference>
<organism evidence="3 4">
    <name type="scientific">Anaerolinea thermolimosa</name>
    <dbReference type="NCBI Taxonomy" id="229919"/>
    <lineage>
        <taxon>Bacteria</taxon>
        <taxon>Bacillati</taxon>
        <taxon>Chloroflexota</taxon>
        <taxon>Anaerolineae</taxon>
        <taxon>Anaerolineales</taxon>
        <taxon>Anaerolineaceae</taxon>
        <taxon>Anaerolinea</taxon>
    </lineage>
</organism>
<proteinExistence type="predicted"/>
<dbReference type="PANTHER" id="PTHR43685">
    <property type="entry name" value="GLYCOSYLTRANSFERASE"/>
    <property type="match status" value="1"/>
</dbReference>
<sequence length="371" mass="41201">MRDRHLGTGGFCCALTCHCRSPAAFPRRGLFGYGPVEETRKKVISVIIPAKDAAQTLPACLKGVLHQDGLRFGTDYEVIVVDDGSIDSTADIAASMGVRVIRQANAGPASARNHGAREARGELLAFTDADCIPASGWLKALMGAFTDARVAGAKGIYQTVEKGWVPRFVQCEYTYKYQRLAKQETIDFIDTYSAAYRREVFLQHGGFNIVFPVPSVEDQEFSFRLARRGYRLVFCPAAVVYHRHDLQVGEYARRKFGIGYWKAVMLKWLPEKALSDSHTPPSQRWQIILLGLSLVTAMVGLVFHPAIWVSAFSLAAFLISNLPFFTFIAGYDRPVLWLALPMTLVRAAALMAGILWAVMSPPRIRPQPDKE</sequence>
<dbReference type="AlphaFoldDB" id="A0A3D1JEH1"/>
<dbReference type="GO" id="GO:0016740">
    <property type="term" value="F:transferase activity"/>
    <property type="evidence" value="ECO:0007669"/>
    <property type="project" value="UniProtKB-KW"/>
</dbReference>
<feature type="transmembrane region" description="Helical" evidence="1">
    <location>
        <begin position="335"/>
        <end position="358"/>
    </location>
</feature>
<evidence type="ECO:0000313" key="3">
    <source>
        <dbReference type="EMBL" id="HCE16647.1"/>
    </source>
</evidence>
<dbReference type="EMBL" id="DPBP01000009">
    <property type="protein sequence ID" value="HCE16647.1"/>
    <property type="molecule type" value="Genomic_DNA"/>
</dbReference>
<dbReference type="PANTHER" id="PTHR43685:SF3">
    <property type="entry name" value="SLR2126 PROTEIN"/>
    <property type="match status" value="1"/>
</dbReference>
<evidence type="ECO:0000313" key="4">
    <source>
        <dbReference type="Proteomes" id="UP000264141"/>
    </source>
</evidence>
<name>A0A3D1JEH1_9CHLR</name>